<name>A0A8S5R3R1_9CAUD</name>
<accession>A0A8S5R3R1</accession>
<reference evidence="1" key="1">
    <citation type="journal article" date="2021" name="Proc. Natl. Acad. Sci. U.S.A.">
        <title>A Catalog of Tens of Thousands of Viruses from Human Metagenomes Reveals Hidden Associations with Chronic Diseases.</title>
        <authorList>
            <person name="Tisza M.J."/>
            <person name="Buck C.B."/>
        </authorList>
    </citation>
    <scope>NUCLEOTIDE SEQUENCE</scope>
    <source>
        <strain evidence="1">CtC6Q17</strain>
    </source>
</reference>
<sequence>MEHCWDILQTIGNPLWYLARFESLRGYRLGTK</sequence>
<protein>
    <submittedName>
        <fullName evidence="1">Uncharacterized protein</fullName>
    </submittedName>
</protein>
<evidence type="ECO:0000313" key="1">
    <source>
        <dbReference type="EMBL" id="DAE25721.1"/>
    </source>
</evidence>
<dbReference type="EMBL" id="BK015800">
    <property type="protein sequence ID" value="DAE25721.1"/>
    <property type="molecule type" value="Genomic_DNA"/>
</dbReference>
<organism evidence="1">
    <name type="scientific">Siphoviridae sp. ctC6Q17</name>
    <dbReference type="NCBI Taxonomy" id="2827271"/>
    <lineage>
        <taxon>Viruses</taxon>
        <taxon>Duplodnaviria</taxon>
        <taxon>Heunggongvirae</taxon>
        <taxon>Uroviricota</taxon>
        <taxon>Caudoviricetes</taxon>
    </lineage>
</organism>
<proteinExistence type="predicted"/>